<feature type="transmembrane region" description="Helical" evidence="1">
    <location>
        <begin position="278"/>
        <end position="297"/>
    </location>
</feature>
<sequence length="396" mass="44783">MARVSVRIVVLLAVLTSLLSFAKFNYCQTDGWQSPGQYVHACYSDIPALYGERSLDSGAWAYSSAENSVEYPVVQGSVMWLTAKVFPQGIDSYYFGNIFLLALLFIFISLIVFRIKPEFSYLFPLAPAAVASLNINWDLWAIATMMLAIYYFDKKREVASAVLLGISIATKFLPIFLLLPIALIFFRREKISEFFRYAIISLLTFAAINLPVALTTPEGWWRFYSLNLNRGSDWGSIWYALSQLGVDFTHQNYLSVLCLLIGLTALTIYLLQLTNPPTLAHTAIFVFIIVMAVSKVYSPQYVLWLTPLAVIALIDKKDLGIFWFWQGCELLYHFAIWQHLATVTGAKYGLPVFAYAVITLIRIGASLWLLVRLAARHKKSRVFPSEFLLSTGESYP</sequence>
<organism evidence="2">
    <name type="scientific">freshwater metagenome</name>
    <dbReference type="NCBI Taxonomy" id="449393"/>
    <lineage>
        <taxon>unclassified sequences</taxon>
        <taxon>metagenomes</taxon>
        <taxon>ecological metagenomes</taxon>
    </lineage>
</organism>
<keyword evidence="1" id="KW-1133">Transmembrane helix</keyword>
<proteinExistence type="predicted"/>
<keyword evidence="1" id="KW-0472">Membrane</keyword>
<evidence type="ECO:0000256" key="1">
    <source>
        <dbReference type="SAM" id="Phobius"/>
    </source>
</evidence>
<name>A0A6J5ZKI9_9ZZZZ</name>
<feature type="transmembrane region" description="Helical" evidence="1">
    <location>
        <begin position="352"/>
        <end position="371"/>
    </location>
</feature>
<evidence type="ECO:0000313" key="2">
    <source>
        <dbReference type="EMBL" id="CAB4343101.1"/>
    </source>
</evidence>
<gene>
    <name evidence="2" type="ORF">UFOPK3820_01158</name>
</gene>
<protein>
    <submittedName>
        <fullName evidence="2">Unannotated protein</fullName>
    </submittedName>
</protein>
<feature type="transmembrane region" description="Helical" evidence="1">
    <location>
        <begin position="125"/>
        <end position="152"/>
    </location>
</feature>
<dbReference type="EMBL" id="CAESAB010000066">
    <property type="protein sequence ID" value="CAB4343101.1"/>
    <property type="molecule type" value="Genomic_DNA"/>
</dbReference>
<feature type="transmembrane region" description="Helical" evidence="1">
    <location>
        <begin position="93"/>
        <end position="113"/>
    </location>
</feature>
<reference evidence="2" key="1">
    <citation type="submission" date="2020-05" db="EMBL/GenBank/DDBJ databases">
        <authorList>
            <person name="Chiriac C."/>
            <person name="Salcher M."/>
            <person name="Ghai R."/>
            <person name="Kavagutti S V."/>
        </authorList>
    </citation>
    <scope>NUCLEOTIDE SEQUENCE</scope>
</reference>
<dbReference type="AlphaFoldDB" id="A0A6J5ZKI9"/>
<feature type="transmembrane region" description="Helical" evidence="1">
    <location>
        <begin position="158"/>
        <end position="182"/>
    </location>
</feature>
<feature type="transmembrane region" description="Helical" evidence="1">
    <location>
        <begin position="253"/>
        <end position="271"/>
    </location>
</feature>
<accession>A0A6J5ZKI9</accession>
<feature type="transmembrane region" description="Helical" evidence="1">
    <location>
        <begin position="194"/>
        <end position="214"/>
    </location>
</feature>
<keyword evidence="1" id="KW-0812">Transmembrane</keyword>